<protein>
    <submittedName>
        <fullName evidence="1">Uncharacterized protein</fullName>
    </submittedName>
</protein>
<dbReference type="UniPathway" id="UPA00148">
    <property type="reaction ID" value="UER00236"/>
</dbReference>
<reference evidence="1 2" key="1">
    <citation type="submission" date="2011-08" db="EMBL/GenBank/DDBJ databases">
        <title>The Genome Sequence of Clostridium hathewayi WAL-18680.</title>
        <authorList>
            <consortium name="The Broad Institute Genome Sequencing Platform"/>
            <person name="Earl A."/>
            <person name="Ward D."/>
            <person name="Feldgarden M."/>
            <person name="Gevers D."/>
            <person name="Finegold S.M."/>
            <person name="Summanen P.H."/>
            <person name="Molitoris D.R."/>
            <person name="Song M."/>
            <person name="Daigneault M."/>
            <person name="Allen-Vercoe E."/>
            <person name="Young S.K."/>
            <person name="Zeng Q."/>
            <person name="Gargeya S."/>
            <person name="Fitzgerald M."/>
            <person name="Haas B."/>
            <person name="Abouelleil A."/>
            <person name="Alvarado L."/>
            <person name="Arachchi H.M."/>
            <person name="Berlin A."/>
            <person name="Brown A."/>
            <person name="Chapman S.B."/>
            <person name="Chen Z."/>
            <person name="Dunbar C."/>
            <person name="Freedman E."/>
            <person name="Gearin G."/>
            <person name="Gellesch M."/>
            <person name="Goldberg J."/>
            <person name="Griggs A."/>
            <person name="Gujja S."/>
            <person name="Heiman D."/>
            <person name="Howarth C."/>
            <person name="Larson L."/>
            <person name="Lui A."/>
            <person name="MacDonald P.J.P."/>
            <person name="Montmayeur A."/>
            <person name="Murphy C."/>
            <person name="Neiman D."/>
            <person name="Pearson M."/>
            <person name="Priest M."/>
            <person name="Roberts A."/>
            <person name="Saif S."/>
            <person name="Shea T."/>
            <person name="Shenoy N."/>
            <person name="Sisk P."/>
            <person name="Stolte C."/>
            <person name="Sykes S."/>
            <person name="Wortman J."/>
            <person name="Nusbaum C."/>
            <person name="Birren B."/>
        </authorList>
    </citation>
    <scope>NUCLEOTIDE SEQUENCE [LARGE SCALE GENOMIC DNA]</scope>
    <source>
        <strain evidence="1 2">WAL-18680</strain>
    </source>
</reference>
<organism evidence="1 2">
    <name type="scientific">Hungatella hathewayi WAL-18680</name>
    <dbReference type="NCBI Taxonomy" id="742737"/>
    <lineage>
        <taxon>Bacteria</taxon>
        <taxon>Bacillati</taxon>
        <taxon>Bacillota</taxon>
        <taxon>Clostridia</taxon>
        <taxon>Lachnospirales</taxon>
        <taxon>Lachnospiraceae</taxon>
        <taxon>Hungatella</taxon>
    </lineage>
</organism>
<dbReference type="GO" id="GO:0000166">
    <property type="term" value="F:nucleotide binding"/>
    <property type="evidence" value="ECO:0007669"/>
    <property type="project" value="InterPro"/>
</dbReference>
<dbReference type="OrthoDB" id="1766664at2"/>
<name>G5IHW8_9FIRM</name>
<dbReference type="Pfam" id="PF02283">
    <property type="entry name" value="CobU"/>
    <property type="match status" value="1"/>
</dbReference>
<dbReference type="InterPro" id="IPR003203">
    <property type="entry name" value="CobU/CobP"/>
</dbReference>
<dbReference type="RefSeq" id="WP_006781072.1">
    <property type="nucleotide sequence ID" value="NZ_CP040506.1"/>
</dbReference>
<dbReference type="GO" id="GO:0009236">
    <property type="term" value="P:cobalamin biosynthetic process"/>
    <property type="evidence" value="ECO:0007669"/>
    <property type="project" value="UniProtKB-UniPathway"/>
</dbReference>
<keyword evidence="2" id="KW-1185">Reference proteome</keyword>
<dbReference type="Proteomes" id="UP000005384">
    <property type="component" value="Unassembled WGS sequence"/>
</dbReference>
<accession>G5IHW8</accession>
<dbReference type="AlphaFoldDB" id="G5IHW8"/>
<dbReference type="SUPFAM" id="SSF52540">
    <property type="entry name" value="P-loop containing nucleoside triphosphate hydrolases"/>
    <property type="match status" value="1"/>
</dbReference>
<dbReference type="EMBL" id="ADLN01000082">
    <property type="protein sequence ID" value="EHI58874.1"/>
    <property type="molecule type" value="Genomic_DNA"/>
</dbReference>
<dbReference type="PATRIC" id="fig|742737.3.peg.3070"/>
<evidence type="ECO:0000313" key="1">
    <source>
        <dbReference type="EMBL" id="EHI58874.1"/>
    </source>
</evidence>
<evidence type="ECO:0000313" key="2">
    <source>
        <dbReference type="Proteomes" id="UP000005384"/>
    </source>
</evidence>
<dbReference type="HOGENOM" id="CLU_135056_0_0_9"/>
<sequence length="132" mass="14675">MILIIGGFCQGKTEYLKGLPEYVNMTEDAPPLRFADGKTDSPELVETCPVILGFHHYIRRLADEKQVQALIDHMIMNNPDAIIIMDEVGGGIVPMDPVDREYREMVGRAGQRLAGEAEQVHRVICGIGARIK</sequence>
<dbReference type="GO" id="GO:0043752">
    <property type="term" value="F:adenosylcobinamide kinase activity"/>
    <property type="evidence" value="ECO:0007669"/>
    <property type="project" value="InterPro"/>
</dbReference>
<comment type="caution">
    <text evidence="1">The sequence shown here is derived from an EMBL/GenBank/DDBJ whole genome shotgun (WGS) entry which is preliminary data.</text>
</comment>
<proteinExistence type="predicted"/>
<dbReference type="InterPro" id="IPR027417">
    <property type="entry name" value="P-loop_NTPase"/>
</dbReference>
<dbReference type="Gene3D" id="3.40.50.300">
    <property type="entry name" value="P-loop containing nucleotide triphosphate hydrolases"/>
    <property type="match status" value="1"/>
</dbReference>
<gene>
    <name evidence="1" type="ORF">HMPREF9473_03096</name>
</gene>